<sequence length="397" mass="46161">MLTTEKKADKIIFYIVMLCPMIGIYELIPNVGLDTLVLLFGMLLLILIKRKFQFDRMLFLYFGVLVVLNILSYGLSTANKNNIFVNNSIQILVFAFFLSFYKKNSMYNTKFDKILNYFGLFAVMGVFIQYISYYFFNNPLPLRLPIGNFIKDGFDIETFGGSILYGRPTSFFKEPSHFAIYIVPIMYRNLERKNYWMFGLFTLGLILSTSTLGIVLFVIMLIRHSVSSAKNIGYILLSIIPLVLFTILYSDEFKAINKDYSNKLDTSSLNDNIRVFGVLKTFDFFEFKDFLFGLGHNQLGDFQLQHNFAEAYNYANSFFMAVFSFGVIGFFVFLLILKKGFNNKFTTGYFLIFVAVLFSDQILFNQNFFYLYMISFMFLNVDSSRIPKLSPVQKKKK</sequence>
<comment type="caution">
    <text evidence="2">The sequence shown here is derived from an EMBL/GenBank/DDBJ whole genome shotgun (WGS) entry which is preliminary data.</text>
</comment>
<dbReference type="RefSeq" id="WP_230668078.1">
    <property type="nucleotide sequence ID" value="NZ_JAJNAY010000001.1"/>
</dbReference>
<keyword evidence="1" id="KW-0812">Transmembrane</keyword>
<protein>
    <recommendedName>
        <fullName evidence="4">O-antigen ligase domain-containing protein</fullName>
    </recommendedName>
</protein>
<dbReference type="EMBL" id="JAJNAY010000001">
    <property type="protein sequence ID" value="MCD1116483.1"/>
    <property type="molecule type" value="Genomic_DNA"/>
</dbReference>
<evidence type="ECO:0008006" key="4">
    <source>
        <dbReference type="Google" id="ProtNLM"/>
    </source>
</evidence>
<evidence type="ECO:0000256" key="1">
    <source>
        <dbReference type="SAM" id="Phobius"/>
    </source>
</evidence>
<feature type="transmembrane region" description="Helical" evidence="1">
    <location>
        <begin position="232"/>
        <end position="250"/>
    </location>
</feature>
<evidence type="ECO:0000313" key="3">
    <source>
        <dbReference type="Proteomes" id="UP001108025"/>
    </source>
</evidence>
<accession>A0A9Q3V2D8</accession>
<evidence type="ECO:0000313" key="2">
    <source>
        <dbReference type="EMBL" id="MCD1116483.1"/>
    </source>
</evidence>
<proteinExistence type="predicted"/>
<name>A0A9Q3V2D8_9FLAO</name>
<feature type="transmembrane region" description="Helical" evidence="1">
    <location>
        <begin position="83"/>
        <end position="102"/>
    </location>
</feature>
<dbReference type="AlphaFoldDB" id="A0A9Q3V2D8"/>
<feature type="transmembrane region" description="Helical" evidence="1">
    <location>
        <begin position="59"/>
        <end position="77"/>
    </location>
</feature>
<dbReference type="Proteomes" id="UP001108025">
    <property type="component" value="Unassembled WGS sequence"/>
</dbReference>
<feature type="transmembrane region" description="Helical" evidence="1">
    <location>
        <begin position="314"/>
        <end position="336"/>
    </location>
</feature>
<keyword evidence="1" id="KW-0472">Membrane</keyword>
<feature type="transmembrane region" description="Helical" evidence="1">
    <location>
        <begin position="348"/>
        <end position="364"/>
    </location>
</feature>
<feature type="transmembrane region" description="Helical" evidence="1">
    <location>
        <begin position="35"/>
        <end position="52"/>
    </location>
</feature>
<feature type="transmembrane region" description="Helical" evidence="1">
    <location>
        <begin position="12"/>
        <end position="29"/>
    </location>
</feature>
<feature type="transmembrane region" description="Helical" evidence="1">
    <location>
        <begin position="195"/>
        <end position="220"/>
    </location>
</feature>
<keyword evidence="3" id="KW-1185">Reference proteome</keyword>
<organism evidence="2 3">
    <name type="scientific">Chryseobacterium turcicum</name>
    <dbReference type="NCBI Taxonomy" id="2898076"/>
    <lineage>
        <taxon>Bacteria</taxon>
        <taxon>Pseudomonadati</taxon>
        <taxon>Bacteroidota</taxon>
        <taxon>Flavobacteriia</taxon>
        <taxon>Flavobacteriales</taxon>
        <taxon>Weeksellaceae</taxon>
        <taxon>Chryseobacterium group</taxon>
        <taxon>Chryseobacterium</taxon>
    </lineage>
</organism>
<gene>
    <name evidence="2" type="ORF">LO744_06420</name>
</gene>
<reference evidence="2" key="1">
    <citation type="submission" date="2021-11" db="EMBL/GenBank/DDBJ databases">
        <title>Description of novel Chryseobacterium species.</title>
        <authorList>
            <person name="Saticioglu I.B."/>
            <person name="Ay H."/>
            <person name="Altun S."/>
            <person name="Duman M."/>
        </authorList>
    </citation>
    <scope>NUCLEOTIDE SEQUENCE</scope>
    <source>
        <strain evidence="2">C-17</strain>
    </source>
</reference>
<feature type="transmembrane region" description="Helical" evidence="1">
    <location>
        <begin position="114"/>
        <end position="136"/>
    </location>
</feature>
<keyword evidence="1" id="KW-1133">Transmembrane helix</keyword>